<dbReference type="Gene3D" id="2.170.130.10">
    <property type="entry name" value="TonB-dependent receptor, plug domain"/>
    <property type="match status" value="1"/>
</dbReference>
<reference evidence="13" key="1">
    <citation type="journal article" date="2022" name="Int. J. Syst. Evol. Microbiol.">
        <title>Prevotella lacticifex sp. nov., isolated from the rumen of cows.</title>
        <authorList>
            <person name="Shinkai T."/>
            <person name="Ikeyama N."/>
            <person name="Kumagai M."/>
            <person name="Ohmori H."/>
            <person name="Sakamoto M."/>
            <person name="Ohkuma M."/>
            <person name="Mitsumori M."/>
        </authorList>
    </citation>
    <scope>NUCLEOTIDE SEQUENCE</scope>
    <source>
        <strain evidence="13">R5076</strain>
    </source>
</reference>
<dbReference type="Gene3D" id="2.60.40.1120">
    <property type="entry name" value="Carboxypeptidase-like, regulatory domain"/>
    <property type="match status" value="1"/>
</dbReference>
<gene>
    <name evidence="13" type="primary">susC</name>
    <name evidence="13" type="ORF">PRLR5076_25540</name>
</gene>
<keyword evidence="5 9" id="KW-0798">TonB box</keyword>
<dbReference type="NCBIfam" id="TIGR04056">
    <property type="entry name" value="OMP_RagA_SusC"/>
    <property type="match status" value="1"/>
</dbReference>
<evidence type="ECO:0000256" key="3">
    <source>
        <dbReference type="ARBA" id="ARBA00022452"/>
    </source>
</evidence>
<dbReference type="InterPro" id="IPR023996">
    <property type="entry name" value="TonB-dep_OMP_SusC/RagA"/>
</dbReference>
<dbReference type="InterPro" id="IPR012910">
    <property type="entry name" value="Plug_dom"/>
</dbReference>
<evidence type="ECO:0000313" key="13">
    <source>
        <dbReference type="EMBL" id="GJG59703.1"/>
    </source>
</evidence>
<evidence type="ECO:0000313" key="14">
    <source>
        <dbReference type="Proteomes" id="UP000825483"/>
    </source>
</evidence>
<keyword evidence="10" id="KW-0732">Signal</keyword>
<keyword evidence="2 8" id="KW-0813">Transport</keyword>
<dbReference type="Pfam" id="PF07715">
    <property type="entry name" value="Plug"/>
    <property type="match status" value="1"/>
</dbReference>
<keyword evidence="6 8" id="KW-0472">Membrane</keyword>
<evidence type="ECO:0000256" key="4">
    <source>
        <dbReference type="ARBA" id="ARBA00022692"/>
    </source>
</evidence>
<keyword evidence="14" id="KW-1185">Reference proteome</keyword>
<dbReference type="AlphaFoldDB" id="A0A9R1CZ75"/>
<name>A0A9R1CZ75_9BACT</name>
<dbReference type="Proteomes" id="UP000825483">
    <property type="component" value="Unassembled WGS sequence"/>
</dbReference>
<feature type="chain" id="PRO_5040379250" evidence="10">
    <location>
        <begin position="29"/>
        <end position="1006"/>
    </location>
</feature>
<evidence type="ECO:0000256" key="1">
    <source>
        <dbReference type="ARBA" id="ARBA00004571"/>
    </source>
</evidence>
<dbReference type="PROSITE" id="PS52016">
    <property type="entry name" value="TONB_DEPENDENT_REC_3"/>
    <property type="match status" value="1"/>
</dbReference>
<keyword evidence="3 8" id="KW-1134">Transmembrane beta strand</keyword>
<evidence type="ECO:0000259" key="12">
    <source>
        <dbReference type="Pfam" id="PF07715"/>
    </source>
</evidence>
<accession>A0A9R1CZ75</accession>
<evidence type="ECO:0000256" key="5">
    <source>
        <dbReference type="ARBA" id="ARBA00023077"/>
    </source>
</evidence>
<dbReference type="InterPro" id="IPR023997">
    <property type="entry name" value="TonB-dep_OMP_SusC/RagA_CS"/>
</dbReference>
<dbReference type="InterPro" id="IPR036942">
    <property type="entry name" value="Beta-barrel_TonB_sf"/>
</dbReference>
<dbReference type="InterPro" id="IPR039426">
    <property type="entry name" value="TonB-dep_rcpt-like"/>
</dbReference>
<evidence type="ECO:0000256" key="9">
    <source>
        <dbReference type="RuleBase" id="RU003357"/>
    </source>
</evidence>
<dbReference type="GO" id="GO:0009279">
    <property type="term" value="C:cell outer membrane"/>
    <property type="evidence" value="ECO:0007669"/>
    <property type="project" value="UniProtKB-SubCell"/>
</dbReference>
<proteinExistence type="inferred from homology"/>
<dbReference type="Pfam" id="PF00593">
    <property type="entry name" value="TonB_dep_Rec_b-barrel"/>
    <property type="match status" value="1"/>
</dbReference>
<evidence type="ECO:0000256" key="2">
    <source>
        <dbReference type="ARBA" id="ARBA00022448"/>
    </source>
</evidence>
<organism evidence="13 14">
    <name type="scientific">Prevotella lacticifex</name>
    <dbReference type="NCBI Taxonomy" id="2854755"/>
    <lineage>
        <taxon>Bacteria</taxon>
        <taxon>Pseudomonadati</taxon>
        <taxon>Bacteroidota</taxon>
        <taxon>Bacteroidia</taxon>
        <taxon>Bacteroidales</taxon>
        <taxon>Prevotellaceae</taxon>
        <taxon>Prevotella</taxon>
    </lineage>
</organism>
<dbReference type="InterPro" id="IPR008969">
    <property type="entry name" value="CarboxyPept-like_regulatory"/>
</dbReference>
<evidence type="ECO:0000256" key="8">
    <source>
        <dbReference type="PROSITE-ProRule" id="PRU01360"/>
    </source>
</evidence>
<protein>
    <submittedName>
        <fullName evidence="13">TonB-dependent receptor SusC</fullName>
    </submittedName>
</protein>
<dbReference type="SUPFAM" id="SSF56935">
    <property type="entry name" value="Porins"/>
    <property type="match status" value="1"/>
</dbReference>
<dbReference type="SUPFAM" id="SSF49464">
    <property type="entry name" value="Carboxypeptidase regulatory domain-like"/>
    <property type="match status" value="1"/>
</dbReference>
<keyword evidence="4 8" id="KW-0812">Transmembrane</keyword>
<dbReference type="FunFam" id="2.170.130.10:FF:000008">
    <property type="entry name" value="SusC/RagA family TonB-linked outer membrane protein"/>
    <property type="match status" value="1"/>
</dbReference>
<dbReference type="NCBIfam" id="TIGR04057">
    <property type="entry name" value="SusC_RagA_signa"/>
    <property type="match status" value="1"/>
</dbReference>
<dbReference type="InterPro" id="IPR000531">
    <property type="entry name" value="Beta-barrel_TonB"/>
</dbReference>
<dbReference type="Pfam" id="PF13715">
    <property type="entry name" value="CarbopepD_reg_2"/>
    <property type="match status" value="1"/>
</dbReference>
<dbReference type="Gene3D" id="2.40.170.20">
    <property type="entry name" value="TonB-dependent receptor, beta-barrel domain"/>
    <property type="match status" value="1"/>
</dbReference>
<evidence type="ECO:0000256" key="7">
    <source>
        <dbReference type="ARBA" id="ARBA00023237"/>
    </source>
</evidence>
<evidence type="ECO:0000256" key="10">
    <source>
        <dbReference type="SAM" id="SignalP"/>
    </source>
</evidence>
<feature type="signal peptide" evidence="10">
    <location>
        <begin position="1"/>
        <end position="28"/>
    </location>
</feature>
<keyword evidence="7 8" id="KW-0998">Cell outer membrane</keyword>
<dbReference type="InterPro" id="IPR037066">
    <property type="entry name" value="Plug_dom_sf"/>
</dbReference>
<evidence type="ECO:0000259" key="11">
    <source>
        <dbReference type="Pfam" id="PF00593"/>
    </source>
</evidence>
<dbReference type="FunFam" id="2.60.40.1120:FF:000003">
    <property type="entry name" value="Outer membrane protein Omp121"/>
    <property type="match status" value="1"/>
</dbReference>
<feature type="domain" description="TonB-dependent receptor plug" evidence="12">
    <location>
        <begin position="119"/>
        <end position="234"/>
    </location>
</feature>
<comment type="caution">
    <text evidence="13">The sequence shown here is derived from an EMBL/GenBank/DDBJ whole genome shotgun (WGS) entry which is preliminary data.</text>
</comment>
<dbReference type="EMBL" id="BPUB01000002">
    <property type="protein sequence ID" value="GJG59703.1"/>
    <property type="molecule type" value="Genomic_DNA"/>
</dbReference>
<evidence type="ECO:0000256" key="6">
    <source>
        <dbReference type="ARBA" id="ARBA00023136"/>
    </source>
</evidence>
<keyword evidence="13" id="KW-0675">Receptor</keyword>
<sequence>MMKQAKLKFPVRLFALLCGLLLSVGAFAQNISVTGHVKDANGEPIIGATVRIDGTTGGAITDLDGNFTLEAAKGSTLSVSYVGYLTSKVAVSPNVVVTLQEDTKALNEVVVIGYGTAKKEDLTGSVAAINPDEMSKGITNNASDMLVGKVAGVDVQTAGGTPGAGAQIRIRGGASLNASNDPLYVIDGLVIDNNTATGMSNILAMINPNDIETFTVLKDASAAAIYGSRASNGVIIITTKKGRAGSKPKFSYNGDVTLSTIAKKYDVLSGDQYRKLVGQILPDQVDNLGTANNKWQDHIFKDVISHHHSLSMSGGLKNMPYRVSVGYDYDKGIVKTSYMSRFNSSVNLAPSFLKDHLKFNITAKYMLEKDRYADAGGAIGAALAMDPTRNVYSNDPAYRFFDGYYQTINTASFTDPTWTYTSNSNAPQNPVALLNLKQTFANANDLSGNIEADYKVHGFEDLHIHASLGSQYTDSHQSDDISPYSFSNNYYGYHGITRYYKYNIVGSAYLQYVHTFGIHGIDIMAGAEDSHYHRSGYNEGGAIQHASDASAPSPALRSEQEWATHNSLVSYFGRLNYNLLERYLLTVTFRADGSSRFSEGNKWGYFPAAAFAWRINKEPFLKNVNWINDFKLRLGWGMTGQQNGIDDFYYAPLYVRSDSHAMYPFGDTYYYTTRPNRYNGDLTWEKTTTYNAGVDFAVLNNRVSTSIDYYYRKTHDLLATVDIPAGINFGDQLMKNIGSMANYGLELSLDARPIVTKDFTWQVTYNVGWNHNRITALDATATDWVWVGNKISRGNNTRIQKNKVGEAANSFFVYQQAYDKNGKPIEGVVVDRNADGKIDDADRYYYKDPAPDVTMGLTTKFIYKNWDLSASFHASLGNYVYYDYLSRNAIISASGLFSNSAFHNNTPDNVALGWTGTTVVNNYLSDYFVRNASFVKCSNITLGYSFPSLVTTRTGIKTLDGRVFFTWQNPFMITKYDGIDPEVANGIDSNPYPRPMSFQLGVNLNF</sequence>
<comment type="subcellular location">
    <subcellularLocation>
        <location evidence="1 8">Cell outer membrane</location>
        <topology evidence="1 8">Multi-pass membrane protein</topology>
    </subcellularLocation>
</comment>
<feature type="domain" description="TonB-dependent receptor-like beta-barrel" evidence="11">
    <location>
        <begin position="394"/>
        <end position="792"/>
    </location>
</feature>
<comment type="similarity">
    <text evidence="8 9">Belongs to the TonB-dependent receptor family.</text>
</comment>